<comment type="similarity">
    <text evidence="7">Belongs to the methyl-accepting chemotaxis (MCP) protein family.</text>
</comment>
<dbReference type="GO" id="GO:0006935">
    <property type="term" value="P:chemotaxis"/>
    <property type="evidence" value="ECO:0007669"/>
    <property type="project" value="UniProtKB-KW"/>
</dbReference>
<evidence type="ECO:0000256" key="3">
    <source>
        <dbReference type="ARBA" id="ARBA00022500"/>
    </source>
</evidence>
<evidence type="ECO:0000256" key="7">
    <source>
        <dbReference type="ARBA" id="ARBA00029447"/>
    </source>
</evidence>
<dbReference type="Pfam" id="PF00015">
    <property type="entry name" value="MCPsignal"/>
    <property type="match status" value="1"/>
</dbReference>
<keyword evidence="8" id="KW-0807">Transducer</keyword>
<organism evidence="11 12">
    <name type="scientific">Arcobacter venerupis</name>
    <dbReference type="NCBI Taxonomy" id="1054033"/>
    <lineage>
        <taxon>Bacteria</taxon>
        <taxon>Pseudomonadati</taxon>
        <taxon>Campylobacterota</taxon>
        <taxon>Epsilonproteobacteria</taxon>
        <taxon>Campylobacterales</taxon>
        <taxon>Arcobacteraceae</taxon>
        <taxon>Arcobacter</taxon>
    </lineage>
</organism>
<evidence type="ECO:0000256" key="9">
    <source>
        <dbReference type="SAM" id="Phobius"/>
    </source>
</evidence>
<feature type="transmembrane region" description="Helical" evidence="9">
    <location>
        <begin position="281"/>
        <end position="300"/>
    </location>
</feature>
<dbReference type="SUPFAM" id="SSF58104">
    <property type="entry name" value="Methyl-accepting chemotaxis protein (MCP) signaling domain"/>
    <property type="match status" value="1"/>
</dbReference>
<keyword evidence="3" id="KW-0145">Chemotaxis</keyword>
<dbReference type="CDD" id="cd12912">
    <property type="entry name" value="PDC2_MCP_like"/>
    <property type="match status" value="1"/>
</dbReference>
<dbReference type="GO" id="GO:0005886">
    <property type="term" value="C:plasma membrane"/>
    <property type="evidence" value="ECO:0007669"/>
    <property type="project" value="UniProtKB-SubCell"/>
</dbReference>
<dbReference type="PROSITE" id="PS50111">
    <property type="entry name" value="CHEMOTAXIS_TRANSDUC_2"/>
    <property type="match status" value="1"/>
</dbReference>
<evidence type="ECO:0000259" key="10">
    <source>
        <dbReference type="PROSITE" id="PS50111"/>
    </source>
</evidence>
<evidence type="ECO:0000256" key="4">
    <source>
        <dbReference type="ARBA" id="ARBA00022692"/>
    </source>
</evidence>
<keyword evidence="2" id="KW-1003">Cell membrane</keyword>
<evidence type="ECO:0000256" key="5">
    <source>
        <dbReference type="ARBA" id="ARBA00022989"/>
    </source>
</evidence>
<evidence type="ECO:0000313" key="12">
    <source>
        <dbReference type="Proteomes" id="UP000503482"/>
    </source>
</evidence>
<name>A0AAE7BAA8_9BACT</name>
<keyword evidence="4 9" id="KW-0812">Transmembrane</keyword>
<dbReference type="CDD" id="cd12913">
    <property type="entry name" value="PDC1_MCP_like"/>
    <property type="match status" value="1"/>
</dbReference>
<protein>
    <submittedName>
        <fullName evidence="11">Cache sensor-containing MCP-domain signal transduction protein</fullName>
    </submittedName>
</protein>
<dbReference type="GO" id="GO:0004888">
    <property type="term" value="F:transmembrane signaling receptor activity"/>
    <property type="evidence" value="ECO:0007669"/>
    <property type="project" value="TreeGrafter"/>
</dbReference>
<gene>
    <name evidence="11" type="ORF">AVENP_2878</name>
</gene>
<dbReference type="InterPro" id="IPR004089">
    <property type="entry name" value="MCPsignal_dom"/>
</dbReference>
<dbReference type="Proteomes" id="UP000503482">
    <property type="component" value="Chromosome"/>
</dbReference>
<dbReference type="SMART" id="SM00283">
    <property type="entry name" value="MA"/>
    <property type="match status" value="1"/>
</dbReference>
<evidence type="ECO:0000256" key="1">
    <source>
        <dbReference type="ARBA" id="ARBA00004651"/>
    </source>
</evidence>
<keyword evidence="12" id="KW-1185">Reference proteome</keyword>
<dbReference type="Gene3D" id="1.10.287.950">
    <property type="entry name" value="Methyl-accepting chemotaxis protein"/>
    <property type="match status" value="1"/>
</dbReference>
<dbReference type="PROSITE" id="PS51257">
    <property type="entry name" value="PROKAR_LIPOPROTEIN"/>
    <property type="match status" value="1"/>
</dbReference>
<dbReference type="Pfam" id="PF02743">
    <property type="entry name" value="dCache_1"/>
    <property type="match status" value="1"/>
</dbReference>
<reference evidence="11 12" key="1">
    <citation type="submission" date="2020-05" db="EMBL/GenBank/DDBJ databases">
        <title>Complete genome sequencing of Campylobacter and Arcobacter type strains.</title>
        <authorList>
            <person name="Miller W.G."/>
            <person name="Yee E."/>
        </authorList>
    </citation>
    <scope>NUCLEOTIDE SEQUENCE [LARGE SCALE GENOMIC DNA]</scope>
    <source>
        <strain evidence="11 12">LMG 26156</strain>
    </source>
</reference>
<dbReference type="PANTHER" id="PTHR43531:SF11">
    <property type="entry name" value="METHYL-ACCEPTING CHEMOTAXIS PROTEIN 3"/>
    <property type="match status" value="1"/>
</dbReference>
<feature type="domain" description="Methyl-accepting transducer" evidence="10">
    <location>
        <begin position="460"/>
        <end position="685"/>
    </location>
</feature>
<evidence type="ECO:0000313" key="11">
    <source>
        <dbReference type="EMBL" id="QKF68353.1"/>
    </source>
</evidence>
<dbReference type="InterPro" id="IPR029151">
    <property type="entry name" value="Sensor-like_sf"/>
</dbReference>
<dbReference type="SUPFAM" id="SSF103190">
    <property type="entry name" value="Sensory domain-like"/>
    <property type="match status" value="1"/>
</dbReference>
<proteinExistence type="inferred from homology"/>
<dbReference type="AlphaFoldDB" id="A0AAE7BAA8"/>
<keyword evidence="6 9" id="KW-0472">Membrane</keyword>
<dbReference type="EMBL" id="CP053840">
    <property type="protein sequence ID" value="QKF68353.1"/>
    <property type="molecule type" value="Genomic_DNA"/>
</dbReference>
<comment type="subcellular location">
    <subcellularLocation>
        <location evidence="1">Cell membrane</location>
        <topology evidence="1">Multi-pass membrane protein</topology>
    </subcellularLocation>
</comment>
<accession>A0AAE7BAA8</accession>
<dbReference type="InterPro" id="IPR051310">
    <property type="entry name" value="MCP_chemotaxis"/>
</dbReference>
<dbReference type="RefSeq" id="WP_128360077.1">
    <property type="nucleotide sequence ID" value="NZ_CP053840.1"/>
</dbReference>
<evidence type="ECO:0000256" key="6">
    <source>
        <dbReference type="ARBA" id="ARBA00023136"/>
    </source>
</evidence>
<dbReference type="Gene3D" id="3.30.450.20">
    <property type="entry name" value="PAS domain"/>
    <property type="match status" value="2"/>
</dbReference>
<evidence type="ECO:0000256" key="8">
    <source>
        <dbReference type="PROSITE-ProRule" id="PRU00284"/>
    </source>
</evidence>
<keyword evidence="5 9" id="KW-1133">Transmembrane helix</keyword>
<sequence length="710" mass="79445">MKINNIKSKLLILLFVSISCSFLILGFYNTKNKYNAEYSLIKQKELDLSQNTSKFINSYLESKIRIIEAVTNGIVDENLDISNKVLISKLLLAEESGAFASSYVGIQENGDLIKSNGILKNIAKTNYDARLRPWYKKAIEVNKAGVTEPFIDNTTKRLIITVFAPLKKDGVTIGIVGADIFLDTVVDTILNLKIGDFGFAYLLSEDGTTLIHKNKELLNKENIIFKQIKTELDNDFGQAIENDIERIAAYSKIPVVSWYLVVELDKESIFTDITKNIIHDIMLYIILLIVILLFIYLSLLKALKPLKILENGLFNFFKYLKGEEENITKLNITSNDEFENMAKIIDKEMELVEYNLEKDRKFINNVKDVVKIINEGRLDVFVESSTSNKSLNELKEIFNEMIKTISNNVDKDINCILESLKNYSQLDFTNNIKSPTGNISIGLNDLSHIINKMLQENKMNGLSLNESSEDLLANVDILNRSSNNTAVSLEETAASLEEITSTIISNTQSIATMVKYSDELSKSINIGQELANSSVESMNQINEQTKSISDAIKVIDQIAFQTNILSLNAAVEAATAGEVGKGFAVVAQEVRNLASRSAEAAKEIKELVENATIKANDGKKTTDAMINGYSNLKENLIKTEKIIQNISESSHEQKLSIEQINDVVNKLDQQTQNNASVATKTHDIAIHTANIAKKILDSVNEKRFIENIDE</sequence>
<dbReference type="GO" id="GO:0007165">
    <property type="term" value="P:signal transduction"/>
    <property type="evidence" value="ECO:0007669"/>
    <property type="project" value="UniProtKB-KW"/>
</dbReference>
<dbReference type="InterPro" id="IPR033479">
    <property type="entry name" value="dCache_1"/>
</dbReference>
<dbReference type="PANTHER" id="PTHR43531">
    <property type="entry name" value="PROTEIN ICFG"/>
    <property type="match status" value="1"/>
</dbReference>
<evidence type="ECO:0000256" key="2">
    <source>
        <dbReference type="ARBA" id="ARBA00022475"/>
    </source>
</evidence>
<dbReference type="KEGG" id="avp:AVENP_2878"/>